<name>A0ABS1UF09_9PROT</name>
<keyword evidence="5" id="KW-0547">Nucleotide-binding</keyword>
<keyword evidence="3" id="KW-0597">Phosphoprotein</keyword>
<dbReference type="PANTHER" id="PTHR41523:SF7">
    <property type="entry name" value="HISTIDINE KINASE"/>
    <property type="match status" value="1"/>
</dbReference>
<keyword evidence="4" id="KW-0808">Transferase</keyword>
<reference evidence="9 10" key="1">
    <citation type="submission" date="2021-01" db="EMBL/GenBank/DDBJ databases">
        <title>Belnapia mucosa sp. nov. and Belnapia arida sp. nov., isolated from the Tabernas Desert (Almeria, Spain).</title>
        <authorList>
            <person name="Molina-Menor E."/>
            <person name="Vidal-Verdu A."/>
            <person name="Calonge A."/>
            <person name="Satari L."/>
            <person name="Pereto J."/>
            <person name="Porcar M."/>
        </authorList>
    </citation>
    <scope>NUCLEOTIDE SEQUENCE [LARGE SCALE GENOMIC DNA]</scope>
    <source>
        <strain evidence="9 10">T18</strain>
    </source>
</reference>
<proteinExistence type="predicted"/>
<evidence type="ECO:0000256" key="6">
    <source>
        <dbReference type="ARBA" id="ARBA00022777"/>
    </source>
</evidence>
<evidence type="ECO:0000256" key="7">
    <source>
        <dbReference type="ARBA" id="ARBA00022840"/>
    </source>
</evidence>
<dbReference type="EC" id="2.7.13.3" evidence="2"/>
<dbReference type="Proteomes" id="UP000660885">
    <property type="component" value="Unassembled WGS sequence"/>
</dbReference>
<feature type="non-terminal residue" evidence="9">
    <location>
        <position position="138"/>
    </location>
</feature>
<dbReference type="EMBL" id="JAETWB010000124">
    <property type="protein sequence ID" value="MBL6082765.1"/>
    <property type="molecule type" value="Genomic_DNA"/>
</dbReference>
<organism evidence="9 10">
    <name type="scientific">Belnapia arida</name>
    <dbReference type="NCBI Taxonomy" id="2804533"/>
    <lineage>
        <taxon>Bacteria</taxon>
        <taxon>Pseudomonadati</taxon>
        <taxon>Pseudomonadota</taxon>
        <taxon>Alphaproteobacteria</taxon>
        <taxon>Acetobacterales</taxon>
        <taxon>Roseomonadaceae</taxon>
        <taxon>Belnapia</taxon>
    </lineage>
</organism>
<evidence type="ECO:0000313" key="9">
    <source>
        <dbReference type="EMBL" id="MBL6082765.1"/>
    </source>
</evidence>
<dbReference type="InterPro" id="IPR011102">
    <property type="entry name" value="Sig_transdc_His_kinase_HWE"/>
</dbReference>
<evidence type="ECO:0000256" key="3">
    <source>
        <dbReference type="ARBA" id="ARBA00022553"/>
    </source>
</evidence>
<keyword evidence="6" id="KW-0418">Kinase</keyword>
<dbReference type="Pfam" id="PF07536">
    <property type="entry name" value="HWE_HK"/>
    <property type="match status" value="1"/>
</dbReference>
<comment type="catalytic activity">
    <reaction evidence="1">
        <text>ATP + protein L-histidine = ADP + protein N-phospho-L-histidine.</text>
        <dbReference type="EC" id="2.7.13.3"/>
    </reaction>
</comment>
<evidence type="ECO:0000256" key="2">
    <source>
        <dbReference type="ARBA" id="ARBA00012438"/>
    </source>
</evidence>
<protein>
    <recommendedName>
        <fullName evidence="2">histidine kinase</fullName>
        <ecNumber evidence="2">2.7.13.3</ecNumber>
    </recommendedName>
</protein>
<feature type="domain" description="Signal transduction histidine kinase HWE region" evidence="8">
    <location>
        <begin position="3"/>
        <end position="89"/>
    </location>
</feature>
<dbReference type="SMART" id="SM00911">
    <property type="entry name" value="HWE_HK"/>
    <property type="match status" value="1"/>
</dbReference>
<accession>A0ABS1UF09</accession>
<evidence type="ECO:0000313" key="10">
    <source>
        <dbReference type="Proteomes" id="UP000660885"/>
    </source>
</evidence>
<comment type="caution">
    <text evidence="9">The sequence shown here is derived from an EMBL/GenBank/DDBJ whole genome shotgun (WGS) entry which is preliminary data.</text>
</comment>
<gene>
    <name evidence="9" type="ORF">JMJ56_32955</name>
</gene>
<evidence type="ECO:0000256" key="5">
    <source>
        <dbReference type="ARBA" id="ARBA00022741"/>
    </source>
</evidence>
<dbReference type="PANTHER" id="PTHR41523">
    <property type="entry name" value="TWO-COMPONENT SYSTEM SENSOR PROTEIN"/>
    <property type="match status" value="1"/>
</dbReference>
<sequence>MAELNHKVKNVLVTVIVVAAQTLRGLGSSDPERFAADRDGRLRALVRAHDLLTVASWKAADLDAVAHARSRLGSAGTVRDPRMEFSCELGTRQAGQLSPAQAQTLSLALHELATEPLWVCRRLQTLRGWSHDEEDVEP</sequence>
<keyword evidence="7" id="KW-0067">ATP-binding</keyword>
<keyword evidence="10" id="KW-1185">Reference proteome</keyword>
<evidence type="ECO:0000256" key="4">
    <source>
        <dbReference type="ARBA" id="ARBA00022679"/>
    </source>
</evidence>
<evidence type="ECO:0000256" key="1">
    <source>
        <dbReference type="ARBA" id="ARBA00000085"/>
    </source>
</evidence>
<evidence type="ECO:0000259" key="8">
    <source>
        <dbReference type="SMART" id="SM00911"/>
    </source>
</evidence>
<dbReference type="RefSeq" id="WP_328702530.1">
    <property type="nucleotide sequence ID" value="NZ_JAETWB010000124.1"/>
</dbReference>